<dbReference type="AlphaFoldDB" id="A0A0B0EQL5"/>
<keyword evidence="1" id="KW-0472">Membrane</keyword>
<protein>
    <submittedName>
        <fullName evidence="2">Uncharacterized protein</fullName>
    </submittedName>
</protein>
<comment type="caution">
    <text evidence="2">The sequence shown here is derived from an EMBL/GenBank/DDBJ whole genome shotgun (WGS) entry which is preliminary data.</text>
</comment>
<feature type="transmembrane region" description="Helical" evidence="1">
    <location>
        <begin position="25"/>
        <end position="46"/>
    </location>
</feature>
<organism evidence="2 3">
    <name type="scientific">Candidatus Scalindua brodae</name>
    <dbReference type="NCBI Taxonomy" id="237368"/>
    <lineage>
        <taxon>Bacteria</taxon>
        <taxon>Pseudomonadati</taxon>
        <taxon>Planctomycetota</taxon>
        <taxon>Candidatus Brocadiia</taxon>
        <taxon>Candidatus Brocadiales</taxon>
        <taxon>Candidatus Scalinduaceae</taxon>
        <taxon>Candidatus Scalindua</taxon>
    </lineage>
</organism>
<evidence type="ECO:0000313" key="2">
    <source>
        <dbReference type="EMBL" id="KHE94161.1"/>
    </source>
</evidence>
<evidence type="ECO:0000256" key="1">
    <source>
        <dbReference type="SAM" id="Phobius"/>
    </source>
</evidence>
<feature type="transmembrane region" description="Helical" evidence="1">
    <location>
        <begin position="67"/>
        <end position="87"/>
    </location>
</feature>
<keyword evidence="1" id="KW-1133">Transmembrane helix</keyword>
<reference evidence="2 3" key="1">
    <citation type="submission" date="2014-10" db="EMBL/GenBank/DDBJ databases">
        <title>Draft genome of anammox bacterium scalindua brodae, obtained using differential coverage binning of sequence data from two enrichment reactors.</title>
        <authorList>
            <person name="Speth D.R."/>
            <person name="Russ L."/>
            <person name="Kartal B."/>
            <person name="Op den Camp H.J."/>
            <person name="Dutilh B.E."/>
            <person name="Jetten M.S."/>
        </authorList>
    </citation>
    <scope>NUCLEOTIDE SEQUENCE [LARGE SCALE GENOMIC DNA]</scope>
    <source>
        <strain evidence="2">RU1</strain>
    </source>
</reference>
<evidence type="ECO:0000313" key="3">
    <source>
        <dbReference type="Proteomes" id="UP000030652"/>
    </source>
</evidence>
<dbReference type="EMBL" id="JRYO01000008">
    <property type="protein sequence ID" value="KHE94161.1"/>
    <property type="molecule type" value="Genomic_DNA"/>
</dbReference>
<sequence length="97" mass="11552">MVSGLPYDIYRFLNMDLNGIYEDSLMFVNITGFEFCLSITLILFVMMHDILRGALCLHQKLGRNTRYYFRMAYYDVLIIALILFGVYGQKQFIYFQF</sequence>
<accession>A0A0B0EQL5</accession>
<gene>
    <name evidence="2" type="ORF">SCABRO_00082</name>
</gene>
<keyword evidence="1" id="KW-0812">Transmembrane</keyword>
<dbReference type="Proteomes" id="UP000030652">
    <property type="component" value="Unassembled WGS sequence"/>
</dbReference>
<proteinExistence type="predicted"/>
<name>A0A0B0EQL5_9BACT</name>